<feature type="chain" id="PRO_5005322923" evidence="2">
    <location>
        <begin position="23"/>
        <end position="411"/>
    </location>
</feature>
<proteinExistence type="predicted"/>
<evidence type="ECO:0000256" key="1">
    <source>
        <dbReference type="SAM" id="MobiDB-lite"/>
    </source>
</evidence>
<organism evidence="4 5">
    <name type="scientific">Plasmodium vivax Mauritania I</name>
    <dbReference type="NCBI Taxonomy" id="1035515"/>
    <lineage>
        <taxon>Eukaryota</taxon>
        <taxon>Sar</taxon>
        <taxon>Alveolata</taxon>
        <taxon>Apicomplexa</taxon>
        <taxon>Aconoidasida</taxon>
        <taxon>Haemosporida</taxon>
        <taxon>Plasmodiidae</taxon>
        <taxon>Plasmodium</taxon>
        <taxon>Plasmodium (Plasmodium)</taxon>
    </lineage>
</organism>
<evidence type="ECO:0000313" key="4">
    <source>
        <dbReference type="EMBL" id="KMZ91335.1"/>
    </source>
</evidence>
<feature type="region of interest" description="Disordered" evidence="1">
    <location>
        <begin position="85"/>
        <end position="326"/>
    </location>
</feature>
<dbReference type="InterPro" id="IPR024781">
    <property type="entry name" value="MSP_C"/>
</dbReference>
<gene>
    <name evidence="4" type="ORF">PVMG_00209</name>
</gene>
<feature type="compositionally biased region" description="Acidic residues" evidence="1">
    <location>
        <begin position="224"/>
        <end position="245"/>
    </location>
</feature>
<dbReference type="AlphaFoldDB" id="A0A0J9T793"/>
<evidence type="ECO:0000259" key="3">
    <source>
        <dbReference type="Pfam" id="PF12948"/>
    </source>
</evidence>
<keyword evidence="2" id="KW-0732">Signal</keyword>
<evidence type="ECO:0000313" key="5">
    <source>
        <dbReference type="Proteomes" id="UP000053776"/>
    </source>
</evidence>
<feature type="signal peptide" evidence="2">
    <location>
        <begin position="1"/>
        <end position="22"/>
    </location>
</feature>
<dbReference type="OrthoDB" id="386656at2759"/>
<dbReference type="Pfam" id="PF12948">
    <property type="entry name" value="MSP7_C"/>
    <property type="match status" value="1"/>
</dbReference>
<accession>A0A0J9T793</accession>
<dbReference type="Proteomes" id="UP000053776">
    <property type="component" value="Unassembled WGS sequence"/>
</dbReference>
<feature type="domain" description="Merozoite surface protein C-terminal" evidence="3">
    <location>
        <begin position="283"/>
        <end position="402"/>
    </location>
</feature>
<evidence type="ECO:0000256" key="2">
    <source>
        <dbReference type="SAM" id="SignalP"/>
    </source>
</evidence>
<protein>
    <submittedName>
        <fullName evidence="4">Merozoite surface protein 7 (MSP7)</fullName>
    </submittedName>
</protein>
<keyword evidence="4" id="KW-0477">Merozoite</keyword>
<name>A0A0J9T793_PLAVI</name>
<reference evidence="4 5" key="1">
    <citation type="submission" date="2011-08" db="EMBL/GenBank/DDBJ databases">
        <title>The Genome Sequence of Plasmodium vivax Mauritania I.</title>
        <authorList>
            <consortium name="The Broad Institute Genome Sequencing Platform"/>
            <consortium name="The Broad Institute Genome Sequencing Center for Infectious Disease"/>
            <person name="Neafsey D."/>
            <person name="Carlton J."/>
            <person name="Barnwell J."/>
            <person name="Collins W."/>
            <person name="Escalante A."/>
            <person name="Mullikin J."/>
            <person name="Saul A."/>
            <person name="Guigo R."/>
            <person name="Camara F."/>
            <person name="Young S.K."/>
            <person name="Zeng Q."/>
            <person name="Gargeya S."/>
            <person name="Fitzgerald M."/>
            <person name="Haas B."/>
            <person name="Abouelleil A."/>
            <person name="Alvarado L."/>
            <person name="Arachchi H.M."/>
            <person name="Berlin A."/>
            <person name="Brown A."/>
            <person name="Chapman S.B."/>
            <person name="Chen Z."/>
            <person name="Dunbar C."/>
            <person name="Freedman E."/>
            <person name="Gearin G."/>
            <person name="Gellesch M."/>
            <person name="Goldberg J."/>
            <person name="Griggs A."/>
            <person name="Gujja S."/>
            <person name="Heiman D."/>
            <person name="Howarth C."/>
            <person name="Larson L."/>
            <person name="Lui A."/>
            <person name="MacDonald P.J.P."/>
            <person name="Montmayeur A."/>
            <person name="Murphy C."/>
            <person name="Neiman D."/>
            <person name="Pearson M."/>
            <person name="Priest M."/>
            <person name="Roberts A."/>
            <person name="Saif S."/>
            <person name="Shea T."/>
            <person name="Shenoy N."/>
            <person name="Sisk P."/>
            <person name="Stolte C."/>
            <person name="Sykes S."/>
            <person name="Wortman J."/>
            <person name="Nusbaum C."/>
            <person name="Birren B."/>
        </authorList>
    </citation>
    <scope>NUCLEOTIDE SEQUENCE [LARGE SCALE GENOMIC DNA]</scope>
    <source>
        <strain evidence="4 5">Mauritania I</strain>
    </source>
</reference>
<dbReference type="EMBL" id="KQ235088">
    <property type="protein sequence ID" value="KMZ91335.1"/>
    <property type="molecule type" value="Genomic_DNA"/>
</dbReference>
<feature type="compositionally biased region" description="Acidic residues" evidence="1">
    <location>
        <begin position="186"/>
        <end position="212"/>
    </location>
</feature>
<feature type="compositionally biased region" description="Basic and acidic residues" evidence="1">
    <location>
        <begin position="308"/>
        <end position="320"/>
    </location>
</feature>
<sequence length="411" mass="44947">MGGNKNALFLSLLILLLCCAWCEKPGVEKKKKLEEDVIGILRRKLESLQKRSLTNSDGKLKKEIELVKKQIQELQKYEKGEAGKKVDATLGEEPGVESAEEQPLSVEEAGDTQDEDRLDELEGVEDFEEENLEQSEQVEEAEVVEEAEEEAGDAEEEQPAEAEEDGSLLEEAPNSVERKAEGAIAEFEEADVEEGAEADEGVEADEGADADEASLGSFDLEGGLIEEDLQESFDLEGEQEEEDLQEGFKSEEEANQGGQLPREIPPHGEEAVEPPLRGNKPSMEYVGNLHSDVGPTEGSANQISPPSVDEKGKEDGDKYKSASQDGGNSVGINNFGGCFQGGNSNGICPLDIFKKVLEDENFLQEFDSFIHNLYGSSKNNTPWGGDKMGNENLYMDLFTNALSFLNTIEVI</sequence>
<feature type="compositionally biased region" description="Acidic residues" evidence="1">
    <location>
        <begin position="108"/>
        <end position="168"/>
    </location>
</feature>